<feature type="compositionally biased region" description="Polar residues" evidence="1">
    <location>
        <begin position="1"/>
        <end position="11"/>
    </location>
</feature>
<protein>
    <submittedName>
        <fullName evidence="2">Uncharacterized protein</fullName>
    </submittedName>
</protein>
<evidence type="ECO:0000256" key="1">
    <source>
        <dbReference type="SAM" id="MobiDB-lite"/>
    </source>
</evidence>
<feature type="compositionally biased region" description="Basic residues" evidence="1">
    <location>
        <begin position="18"/>
        <end position="28"/>
    </location>
</feature>
<feature type="region of interest" description="Disordered" evidence="1">
    <location>
        <begin position="1"/>
        <end position="99"/>
    </location>
</feature>
<evidence type="ECO:0000313" key="3">
    <source>
        <dbReference type="Proteomes" id="UP000030645"/>
    </source>
</evidence>
<name>W9S6A4_9ROSA</name>
<feature type="region of interest" description="Disordered" evidence="1">
    <location>
        <begin position="169"/>
        <end position="191"/>
    </location>
</feature>
<feature type="compositionally biased region" description="Basic and acidic residues" evidence="1">
    <location>
        <begin position="86"/>
        <end position="99"/>
    </location>
</feature>
<evidence type="ECO:0000313" key="2">
    <source>
        <dbReference type="EMBL" id="EXB91915.1"/>
    </source>
</evidence>
<feature type="compositionally biased region" description="Basic and acidic residues" evidence="1">
    <location>
        <begin position="36"/>
        <end position="76"/>
    </location>
</feature>
<organism evidence="2 3">
    <name type="scientific">Morus notabilis</name>
    <dbReference type="NCBI Taxonomy" id="981085"/>
    <lineage>
        <taxon>Eukaryota</taxon>
        <taxon>Viridiplantae</taxon>
        <taxon>Streptophyta</taxon>
        <taxon>Embryophyta</taxon>
        <taxon>Tracheophyta</taxon>
        <taxon>Spermatophyta</taxon>
        <taxon>Magnoliopsida</taxon>
        <taxon>eudicotyledons</taxon>
        <taxon>Gunneridae</taxon>
        <taxon>Pentapetalae</taxon>
        <taxon>rosids</taxon>
        <taxon>fabids</taxon>
        <taxon>Rosales</taxon>
        <taxon>Moraceae</taxon>
        <taxon>Moreae</taxon>
        <taxon>Morus</taxon>
    </lineage>
</organism>
<dbReference type="AlphaFoldDB" id="W9S6A4"/>
<dbReference type="Proteomes" id="UP000030645">
    <property type="component" value="Unassembled WGS sequence"/>
</dbReference>
<reference evidence="3" key="1">
    <citation type="submission" date="2013-01" db="EMBL/GenBank/DDBJ databases">
        <title>Draft Genome Sequence of a Mulberry Tree, Morus notabilis C.K. Schneid.</title>
        <authorList>
            <person name="He N."/>
            <person name="Zhao S."/>
        </authorList>
    </citation>
    <scope>NUCLEOTIDE SEQUENCE</scope>
</reference>
<keyword evidence="3" id="KW-1185">Reference proteome</keyword>
<dbReference type="EMBL" id="KE345057">
    <property type="protein sequence ID" value="EXB91915.1"/>
    <property type="molecule type" value="Genomic_DNA"/>
</dbReference>
<proteinExistence type="predicted"/>
<gene>
    <name evidence="2" type="ORF">L484_009008</name>
</gene>
<accession>W9S6A4</accession>
<sequence length="225" mass="26129">MNIQKITNKNSQTEKDKKQKKNKKRKIQHFAIELSTDNHKEKPNKHSEIANKRDKTESPNKATEIKGENSEKKRDPPILISGCHRKSSDSVVRLEREGERERDREEIRRWCKSWLLASVFTAPSLVIFLSPSLVKLVGERGVDGGRRALRGREREMAGLDTSALEQIRNSGARIDQKQPRHSQSQMSDRRRCSHDRIAFHIDYPELHDVVDDHEIRVQVDHAVYL</sequence>